<dbReference type="InterPro" id="IPR013785">
    <property type="entry name" value="Aldolase_TIM"/>
</dbReference>
<proteinExistence type="inferred from homology"/>
<evidence type="ECO:0000313" key="13">
    <source>
        <dbReference type="Proteomes" id="UP000603434"/>
    </source>
</evidence>
<reference evidence="12 13" key="1">
    <citation type="submission" date="2020-08" db="EMBL/GenBank/DDBJ databases">
        <title>Bridging the membrane lipid divide: bacteria of the FCB group superphylum have the potential to synthesize archaeal ether lipids.</title>
        <authorList>
            <person name="Villanueva L."/>
            <person name="Von Meijenfeldt F.A.B."/>
            <person name="Westbye A.B."/>
            <person name="Yadav S."/>
            <person name="Hopmans E.C."/>
            <person name="Dutilh B.E."/>
            <person name="Sinninghe Damste J.S."/>
        </authorList>
    </citation>
    <scope>NUCLEOTIDE SEQUENCE [LARGE SCALE GENOMIC DNA]</scope>
    <source>
        <strain evidence="12">NIOZ-UU30</strain>
    </source>
</reference>
<comment type="similarity">
    <text evidence="3">Belongs to the radical SAM superfamily. NifB family.</text>
</comment>
<evidence type="ECO:0000256" key="9">
    <source>
        <dbReference type="ARBA" id="ARBA00023231"/>
    </source>
</evidence>
<evidence type="ECO:0000256" key="5">
    <source>
        <dbReference type="ARBA" id="ARBA00022691"/>
    </source>
</evidence>
<keyword evidence="4" id="KW-0004">4Fe-4S</keyword>
<evidence type="ECO:0000256" key="10">
    <source>
        <dbReference type="ARBA" id="ARBA00023239"/>
    </source>
</evidence>
<evidence type="ECO:0000256" key="4">
    <source>
        <dbReference type="ARBA" id="ARBA00022485"/>
    </source>
</evidence>
<evidence type="ECO:0000256" key="7">
    <source>
        <dbReference type="ARBA" id="ARBA00023004"/>
    </source>
</evidence>
<sequence>MLNADSGHIGNGIKKFYDPIERAEETAQIVCRGNQRKYYRFRPARFYGGIGTADCLGCCLRCLFCWSWDKVVRPGRYGKFYSPQQVAGKLTTIAYKKRFRQVRISGNEPTLARDHLLHVLEQIPGDIRFILETNGILIGHDSTYARDLSRFGNLYVRVSVKGTGEAEFSRLTGADSSGFGLQLGALENLARFNVTTHPAVMVSFSSPENIKAFRRRLREIHEEFEEFEVEELVLYGTVKERLIKAGLSYNFVLKYFVFPGHKNSNP</sequence>
<dbReference type="GO" id="GO:0046872">
    <property type="term" value="F:metal ion binding"/>
    <property type="evidence" value="ECO:0007669"/>
    <property type="project" value="UniProtKB-KW"/>
</dbReference>
<dbReference type="AlphaFoldDB" id="A0A8J6TGK3"/>
<evidence type="ECO:0000259" key="11">
    <source>
        <dbReference type="Pfam" id="PF04055"/>
    </source>
</evidence>
<evidence type="ECO:0000256" key="8">
    <source>
        <dbReference type="ARBA" id="ARBA00023014"/>
    </source>
</evidence>
<feature type="domain" description="Radical SAM core" evidence="11">
    <location>
        <begin position="57"/>
        <end position="203"/>
    </location>
</feature>
<dbReference type="Pfam" id="PF04055">
    <property type="entry name" value="Radical_SAM"/>
    <property type="match status" value="1"/>
</dbReference>
<dbReference type="Proteomes" id="UP000603434">
    <property type="component" value="Unassembled WGS sequence"/>
</dbReference>
<evidence type="ECO:0000256" key="1">
    <source>
        <dbReference type="ARBA" id="ARBA00001966"/>
    </source>
</evidence>
<evidence type="ECO:0000256" key="3">
    <source>
        <dbReference type="ARBA" id="ARBA00006804"/>
    </source>
</evidence>
<keyword evidence="8" id="KW-0411">Iron-sulfur</keyword>
<organism evidence="12 13">
    <name type="scientific">Candidatus Desulfatibia profunda</name>
    <dbReference type="NCBI Taxonomy" id="2841695"/>
    <lineage>
        <taxon>Bacteria</taxon>
        <taxon>Pseudomonadati</taxon>
        <taxon>Thermodesulfobacteriota</taxon>
        <taxon>Desulfobacteria</taxon>
        <taxon>Desulfobacterales</taxon>
        <taxon>Desulfobacterales incertae sedis</taxon>
        <taxon>Candidatus Desulfatibia</taxon>
    </lineage>
</organism>
<dbReference type="InterPro" id="IPR007197">
    <property type="entry name" value="rSAM"/>
</dbReference>
<keyword evidence="7" id="KW-0408">Iron</keyword>
<dbReference type="SFLD" id="SFLDS00029">
    <property type="entry name" value="Radical_SAM"/>
    <property type="match status" value="1"/>
</dbReference>
<keyword evidence="6" id="KW-0479">Metal-binding</keyword>
<comment type="caution">
    <text evidence="12">The sequence shown here is derived from an EMBL/GenBank/DDBJ whole genome shotgun (WGS) entry which is preliminary data.</text>
</comment>
<keyword evidence="9" id="KW-0535">Nitrogen fixation</keyword>
<name>A0A8J6TGK3_9BACT</name>
<dbReference type="SUPFAM" id="SSF102114">
    <property type="entry name" value="Radical SAM enzymes"/>
    <property type="match status" value="1"/>
</dbReference>
<protein>
    <submittedName>
        <fullName evidence="12">Radical SAM protein</fullName>
    </submittedName>
</protein>
<comment type="cofactor">
    <cofactor evidence="1">
        <name>[4Fe-4S] cluster</name>
        <dbReference type="ChEBI" id="CHEBI:49883"/>
    </cofactor>
</comment>
<accession>A0A8J6TGK3</accession>
<gene>
    <name evidence="12" type="ORF">H8E23_05030</name>
</gene>
<dbReference type="GO" id="GO:0016829">
    <property type="term" value="F:lyase activity"/>
    <property type="evidence" value="ECO:0007669"/>
    <property type="project" value="UniProtKB-KW"/>
</dbReference>
<dbReference type="PANTHER" id="PTHR43787">
    <property type="entry name" value="FEMO COFACTOR BIOSYNTHESIS PROTEIN NIFB-RELATED"/>
    <property type="match status" value="1"/>
</dbReference>
<dbReference type="PANTHER" id="PTHR43787:SF13">
    <property type="entry name" value="FEMO COFACTOR BIOSYNTHESIS PROTEIN NIFB"/>
    <property type="match status" value="1"/>
</dbReference>
<keyword evidence="5" id="KW-0949">S-adenosyl-L-methionine</keyword>
<comment type="pathway">
    <text evidence="2">Cofactor biosynthesis; Fe-Mo cofactor biosynthesis.</text>
</comment>
<keyword evidence="10" id="KW-0456">Lyase</keyword>
<evidence type="ECO:0000256" key="2">
    <source>
        <dbReference type="ARBA" id="ARBA00005155"/>
    </source>
</evidence>
<evidence type="ECO:0000256" key="6">
    <source>
        <dbReference type="ARBA" id="ARBA00022723"/>
    </source>
</evidence>
<dbReference type="EMBL" id="JACNJH010000102">
    <property type="protein sequence ID" value="MBC8360740.1"/>
    <property type="molecule type" value="Genomic_DNA"/>
</dbReference>
<dbReference type="GO" id="GO:0051539">
    <property type="term" value="F:4 iron, 4 sulfur cluster binding"/>
    <property type="evidence" value="ECO:0007669"/>
    <property type="project" value="UniProtKB-KW"/>
</dbReference>
<evidence type="ECO:0000313" key="12">
    <source>
        <dbReference type="EMBL" id="MBC8360740.1"/>
    </source>
</evidence>
<dbReference type="CDD" id="cd01335">
    <property type="entry name" value="Radical_SAM"/>
    <property type="match status" value="1"/>
</dbReference>
<dbReference type="InterPro" id="IPR058240">
    <property type="entry name" value="rSAM_sf"/>
</dbReference>
<dbReference type="Gene3D" id="3.20.20.70">
    <property type="entry name" value="Aldolase class I"/>
    <property type="match status" value="1"/>
</dbReference>